<evidence type="ECO:0000313" key="2">
    <source>
        <dbReference type="EMBL" id="MDA0566193.1"/>
    </source>
</evidence>
<dbReference type="Proteomes" id="UP001140076">
    <property type="component" value="Unassembled WGS sequence"/>
</dbReference>
<reference evidence="2" key="1">
    <citation type="submission" date="2021-10" db="EMBL/GenBank/DDBJ databases">
        <title>Streptomonospora sp. nov., isolated from mangrove soil.</title>
        <authorList>
            <person name="Chen X."/>
            <person name="Ge X."/>
            <person name="Liu W."/>
        </authorList>
    </citation>
    <scope>NUCLEOTIDE SEQUENCE</scope>
    <source>
        <strain evidence="2">S1-112</strain>
    </source>
</reference>
<protein>
    <submittedName>
        <fullName evidence="2">Uncharacterized protein</fullName>
    </submittedName>
</protein>
<sequence>MQKVFDRSRTGVRLCGHRTPLTVRCGGDDEMGPAMGQGQGDIPFVPFFVAGGEGPAEFRVLYRPGAPDALVVPPGGEARRAAVRDPGRRRWDLESFQIEAERIMKAAGVPRDQWGEHRQAAYDNAGTMVEWQENGVGVDCRSFFAKEDGEYWWRPRDAEDFHGAVQAAFESIADPSSGYSFLDRPADHRMRGAGHRNFCTLLGAGADYLGLPEEPWDPPEARPPGRSAPGIEAVRRDVPPGRRGASVFPRPGGATPARPGATPHPTEPAQHRPDPPHRSGPSAP</sequence>
<evidence type="ECO:0000256" key="1">
    <source>
        <dbReference type="SAM" id="MobiDB-lite"/>
    </source>
</evidence>
<organism evidence="2 3">
    <name type="scientific">Streptomonospora mangrovi</name>
    <dbReference type="NCBI Taxonomy" id="2883123"/>
    <lineage>
        <taxon>Bacteria</taxon>
        <taxon>Bacillati</taxon>
        <taxon>Actinomycetota</taxon>
        <taxon>Actinomycetes</taxon>
        <taxon>Streptosporangiales</taxon>
        <taxon>Nocardiopsidaceae</taxon>
        <taxon>Streptomonospora</taxon>
    </lineage>
</organism>
<gene>
    <name evidence="2" type="ORF">LG943_17995</name>
</gene>
<proteinExistence type="predicted"/>
<name>A0A9X3NPX7_9ACTN</name>
<comment type="caution">
    <text evidence="2">The sequence shown here is derived from an EMBL/GenBank/DDBJ whole genome shotgun (WGS) entry which is preliminary data.</text>
</comment>
<dbReference type="RefSeq" id="WP_270073448.1">
    <property type="nucleotide sequence ID" value="NZ_JAJAQC010000031.1"/>
</dbReference>
<dbReference type="AlphaFoldDB" id="A0A9X3NPX7"/>
<dbReference type="EMBL" id="JAJAQC010000031">
    <property type="protein sequence ID" value="MDA0566193.1"/>
    <property type="molecule type" value="Genomic_DNA"/>
</dbReference>
<feature type="compositionally biased region" description="Low complexity" evidence="1">
    <location>
        <begin position="249"/>
        <end position="264"/>
    </location>
</feature>
<keyword evidence="3" id="KW-1185">Reference proteome</keyword>
<accession>A0A9X3NPX7</accession>
<evidence type="ECO:0000313" key="3">
    <source>
        <dbReference type="Proteomes" id="UP001140076"/>
    </source>
</evidence>
<feature type="region of interest" description="Disordered" evidence="1">
    <location>
        <begin position="212"/>
        <end position="284"/>
    </location>
</feature>